<dbReference type="InterPro" id="IPR043472">
    <property type="entry name" value="Macro_dom-like"/>
</dbReference>
<dbReference type="Proteomes" id="UP001318040">
    <property type="component" value="Chromosome 9"/>
</dbReference>
<dbReference type="GO" id="GO:0016757">
    <property type="term" value="F:glycosyltransferase activity"/>
    <property type="evidence" value="ECO:0007669"/>
    <property type="project" value="UniProtKB-KW"/>
</dbReference>
<feature type="compositionally biased region" description="Acidic residues" evidence="6">
    <location>
        <begin position="10"/>
        <end position="19"/>
    </location>
</feature>
<dbReference type="RefSeq" id="XP_032806157.1">
    <property type="nucleotide sequence ID" value="XM_032950266.1"/>
</dbReference>
<comment type="subcellular location">
    <subcellularLocation>
        <location evidence="1">Nucleus</location>
    </subcellularLocation>
</comment>
<proteinExistence type="predicted"/>
<dbReference type="AlphaFoldDB" id="A0AAJ7SV66"/>
<evidence type="ECO:0000256" key="3">
    <source>
        <dbReference type="ARBA" id="ARBA00022679"/>
    </source>
</evidence>
<dbReference type="PANTHER" id="PTHR14453">
    <property type="entry name" value="PARP/ZINC FINGER CCCH TYPE DOMAIN CONTAINING PROTEIN"/>
    <property type="match status" value="1"/>
</dbReference>
<organism evidence="8 9">
    <name type="scientific">Petromyzon marinus</name>
    <name type="common">Sea lamprey</name>
    <dbReference type="NCBI Taxonomy" id="7757"/>
    <lineage>
        <taxon>Eukaryota</taxon>
        <taxon>Metazoa</taxon>
        <taxon>Chordata</taxon>
        <taxon>Craniata</taxon>
        <taxon>Vertebrata</taxon>
        <taxon>Cyclostomata</taxon>
        <taxon>Hyperoartia</taxon>
        <taxon>Petromyzontiformes</taxon>
        <taxon>Petromyzontidae</taxon>
        <taxon>Petromyzon</taxon>
    </lineage>
</organism>
<evidence type="ECO:0000256" key="6">
    <source>
        <dbReference type="SAM" id="MobiDB-lite"/>
    </source>
</evidence>
<keyword evidence="2" id="KW-0328">Glycosyltransferase</keyword>
<dbReference type="PROSITE" id="PS51154">
    <property type="entry name" value="MACRO"/>
    <property type="match status" value="2"/>
</dbReference>
<sequence length="481" mass="52426">MGSADSTPTAEDDDEESLDDNTSITSELFGGKNVFYTCENKKISLVMDNIEDQTTDVIVNTTSSSMNLNIGGMSSALSKKAGPALQAAVNKKKASPVNDIIDTETAGCNLSCKRVYHVSLDESSSDGSLVKMTKVVMDCLKLADKSKLQSISLPALGTGILSYPPQKVAAIMLGAAIQFSKDNPNSTLQLIQFVLLPSNKKVVTAFQDEIQNSSQRKNAELDNDRENIFCTKERKRVSLVMGAIEDQSTDVVVNTTSPTMDLNVGAVSSALSRKAGPALQAAVNRKRGAFVNTGDIVDTETTLCNLSCKRVYHVSLDMTSSDESLVKLKKVVMDCLKLADKSKLQSISLPALGTGILSYPPQKVAAIMLGAAIQFSKDKPNSTLQLIQFVLLPSNKEVVTAFQKELKNPSDSQQTEDDLYISDLDDQDTFITDWRIWKDIVKGVLKDEFGGENVETQQNEGKSVFKPCLDMYLLCKMFDRF</sequence>
<evidence type="ECO:0000313" key="9">
    <source>
        <dbReference type="RefSeq" id="XP_032806157.1"/>
    </source>
</evidence>
<dbReference type="GO" id="GO:0005737">
    <property type="term" value="C:cytoplasm"/>
    <property type="evidence" value="ECO:0007669"/>
    <property type="project" value="TreeGrafter"/>
</dbReference>
<dbReference type="InterPro" id="IPR052056">
    <property type="entry name" value="Mono-ARTD/PARP"/>
</dbReference>
<dbReference type="SUPFAM" id="SSF52949">
    <property type="entry name" value="Macro domain-like"/>
    <property type="match status" value="2"/>
</dbReference>
<evidence type="ECO:0000259" key="7">
    <source>
        <dbReference type="PROSITE" id="PS51154"/>
    </source>
</evidence>
<protein>
    <submittedName>
        <fullName evidence="9">Protein mono-ADP-ribosyltransferase PARP14-like</fullName>
    </submittedName>
</protein>
<accession>A0AAJ7SV66</accession>
<keyword evidence="4" id="KW-0520">NAD</keyword>
<gene>
    <name evidence="9" type="primary">LOC116940438</name>
</gene>
<evidence type="ECO:0000313" key="8">
    <source>
        <dbReference type="Proteomes" id="UP001318040"/>
    </source>
</evidence>
<dbReference type="InterPro" id="IPR002589">
    <property type="entry name" value="Macro_dom"/>
</dbReference>
<name>A0AAJ7SV66_PETMA</name>
<dbReference type="SMART" id="SM00506">
    <property type="entry name" value="A1pp"/>
    <property type="match status" value="2"/>
</dbReference>
<keyword evidence="3" id="KW-0808">Transferase</keyword>
<keyword evidence="5" id="KW-0539">Nucleus</keyword>
<dbReference type="Pfam" id="PF01661">
    <property type="entry name" value="Macro"/>
    <property type="match status" value="2"/>
</dbReference>
<dbReference type="GO" id="GO:0005634">
    <property type="term" value="C:nucleus"/>
    <property type="evidence" value="ECO:0007669"/>
    <property type="project" value="UniProtKB-SubCell"/>
</dbReference>
<dbReference type="PANTHER" id="PTHR14453:SF67">
    <property type="entry name" value="POLY [ADP-RIBOSE] POLYMERASE"/>
    <property type="match status" value="1"/>
</dbReference>
<feature type="region of interest" description="Disordered" evidence="6">
    <location>
        <begin position="1"/>
        <end position="23"/>
    </location>
</feature>
<evidence type="ECO:0000256" key="5">
    <source>
        <dbReference type="ARBA" id="ARBA00023242"/>
    </source>
</evidence>
<dbReference type="KEGG" id="pmrn:116940438"/>
<reference evidence="9" key="1">
    <citation type="submission" date="2025-08" db="UniProtKB">
        <authorList>
            <consortium name="RefSeq"/>
        </authorList>
    </citation>
    <scope>IDENTIFICATION</scope>
    <source>
        <tissue evidence="9">Sperm</tissue>
    </source>
</reference>
<evidence type="ECO:0000256" key="4">
    <source>
        <dbReference type="ARBA" id="ARBA00023027"/>
    </source>
</evidence>
<feature type="domain" description="Macro" evidence="7">
    <location>
        <begin position="30"/>
        <end position="214"/>
    </location>
</feature>
<keyword evidence="8" id="KW-1185">Reference proteome</keyword>
<feature type="domain" description="Macro" evidence="7">
    <location>
        <begin position="224"/>
        <end position="410"/>
    </location>
</feature>
<dbReference type="GO" id="GO:0003714">
    <property type="term" value="F:transcription corepressor activity"/>
    <property type="evidence" value="ECO:0007669"/>
    <property type="project" value="TreeGrafter"/>
</dbReference>
<dbReference type="Gene3D" id="3.40.220.10">
    <property type="entry name" value="Leucine Aminopeptidase, subunit E, domain 1"/>
    <property type="match status" value="2"/>
</dbReference>
<evidence type="ECO:0000256" key="1">
    <source>
        <dbReference type="ARBA" id="ARBA00004123"/>
    </source>
</evidence>
<evidence type="ECO:0000256" key="2">
    <source>
        <dbReference type="ARBA" id="ARBA00022676"/>
    </source>
</evidence>
<dbReference type="GO" id="GO:0010629">
    <property type="term" value="P:negative regulation of gene expression"/>
    <property type="evidence" value="ECO:0007669"/>
    <property type="project" value="TreeGrafter"/>
</dbReference>